<sequence>MAKYKRSDRTRPYLNILDFMVQEKTFLSIVIIGIVLAGIFTGNNQAAMWLGFFFAAYATVANDSIQSLGTFIESNKNKRWWVLWLYIGGIFLLTVTFSWLYFDGDVTYQRLLKPDGSTNYPHPQNFSFFQIIAPLVLLILTRLRMPVSTTFLILSVFSADTSGITSVIGKSLSGYVMAFILSFAVWYFSYNVIRKFFKSRKFHNSWNVVQWLVSGSLWGVWVMQDGANIAVFLPRQQTLVQFIIFAVTIFLGLGLLFYLRGDKIQKVVSEKARISDIRAATLVDLTYVVLLIYKLFISTVPMSTTWVFLGIIGGREIAISLARNKKGKKHRKKAGRMIFKDFSYAAIGLMISVALAAAANPSIRIALLESVGLR</sequence>
<feature type="transmembrane region" description="Helical" evidence="1">
    <location>
        <begin position="46"/>
        <end position="68"/>
    </location>
</feature>
<name>A0ABS9EDK7_9FLAO</name>
<comment type="caution">
    <text evidence="2">The sequence shown here is derived from an EMBL/GenBank/DDBJ whole genome shotgun (WGS) entry which is preliminary data.</text>
</comment>
<feature type="transmembrane region" description="Helical" evidence="1">
    <location>
        <begin position="239"/>
        <end position="259"/>
    </location>
</feature>
<keyword evidence="1" id="KW-0472">Membrane</keyword>
<feature type="transmembrane region" description="Helical" evidence="1">
    <location>
        <begin position="174"/>
        <end position="193"/>
    </location>
</feature>
<feature type="transmembrane region" description="Helical" evidence="1">
    <location>
        <begin position="122"/>
        <end position="140"/>
    </location>
</feature>
<dbReference type="RefSeq" id="WP_236133109.1">
    <property type="nucleotide sequence ID" value="NZ_JAKGTH010000007.1"/>
</dbReference>
<feature type="transmembrane region" description="Helical" evidence="1">
    <location>
        <begin position="147"/>
        <end position="168"/>
    </location>
</feature>
<feature type="transmembrane region" description="Helical" evidence="1">
    <location>
        <begin position="279"/>
        <end position="297"/>
    </location>
</feature>
<keyword evidence="1" id="KW-0812">Transmembrane</keyword>
<evidence type="ECO:0008006" key="4">
    <source>
        <dbReference type="Google" id="ProtNLM"/>
    </source>
</evidence>
<feature type="transmembrane region" description="Helical" evidence="1">
    <location>
        <begin position="342"/>
        <end position="363"/>
    </location>
</feature>
<evidence type="ECO:0000256" key="1">
    <source>
        <dbReference type="SAM" id="Phobius"/>
    </source>
</evidence>
<proteinExistence type="predicted"/>
<protein>
    <recommendedName>
        <fullName evidence="4">Phosphate/sulfate permease</fullName>
    </recommendedName>
</protein>
<keyword evidence="1" id="KW-1133">Transmembrane helix</keyword>
<dbReference type="EMBL" id="JAKGTH010000007">
    <property type="protein sequence ID" value="MCF4100955.1"/>
    <property type="molecule type" value="Genomic_DNA"/>
</dbReference>
<gene>
    <name evidence="2" type="ORF">L1I30_04675</name>
</gene>
<evidence type="ECO:0000313" key="3">
    <source>
        <dbReference type="Proteomes" id="UP001179363"/>
    </source>
</evidence>
<dbReference type="Proteomes" id="UP001179363">
    <property type="component" value="Unassembled WGS sequence"/>
</dbReference>
<feature type="transmembrane region" description="Helical" evidence="1">
    <location>
        <begin position="21"/>
        <end position="40"/>
    </location>
</feature>
<feature type="transmembrane region" description="Helical" evidence="1">
    <location>
        <begin position="205"/>
        <end position="224"/>
    </location>
</feature>
<evidence type="ECO:0000313" key="2">
    <source>
        <dbReference type="EMBL" id="MCF4100955.1"/>
    </source>
</evidence>
<keyword evidence="3" id="KW-1185">Reference proteome</keyword>
<feature type="transmembrane region" description="Helical" evidence="1">
    <location>
        <begin position="303"/>
        <end position="322"/>
    </location>
</feature>
<accession>A0ABS9EDK7</accession>
<feature type="transmembrane region" description="Helical" evidence="1">
    <location>
        <begin position="80"/>
        <end position="102"/>
    </location>
</feature>
<reference evidence="2" key="1">
    <citation type="submission" date="2022-01" db="EMBL/GenBank/DDBJ databases">
        <title>Gillisia lutea sp. nov., isolated from marine plastic residues from the Malvarosa beach (Valencia, Spain).</title>
        <authorList>
            <person name="Vidal-Verdu A."/>
            <person name="Molina-Menor E."/>
            <person name="Satari L."/>
            <person name="Pascual J."/>
            <person name="Pereto J."/>
            <person name="Porcar M."/>
        </authorList>
    </citation>
    <scope>NUCLEOTIDE SEQUENCE</scope>
    <source>
        <strain evidence="2">M10.2A</strain>
    </source>
</reference>
<organism evidence="2 3">
    <name type="scientific">Gillisia lutea</name>
    <dbReference type="NCBI Taxonomy" id="2909668"/>
    <lineage>
        <taxon>Bacteria</taxon>
        <taxon>Pseudomonadati</taxon>
        <taxon>Bacteroidota</taxon>
        <taxon>Flavobacteriia</taxon>
        <taxon>Flavobacteriales</taxon>
        <taxon>Flavobacteriaceae</taxon>
        <taxon>Gillisia</taxon>
    </lineage>
</organism>